<dbReference type="RefSeq" id="WP_216705104.1">
    <property type="nucleotide sequence ID" value="NZ_CP076668.1"/>
</dbReference>
<dbReference type="Pfam" id="PF08878">
    <property type="entry name" value="HamA"/>
    <property type="match status" value="1"/>
</dbReference>
<dbReference type="Proteomes" id="UP000683401">
    <property type="component" value="Chromosome"/>
</dbReference>
<evidence type="ECO:0000313" key="3">
    <source>
        <dbReference type="Proteomes" id="UP000683401"/>
    </source>
</evidence>
<name>A0ABX8HV30_9PSED</name>
<dbReference type="EMBL" id="CP076668">
    <property type="protein sequence ID" value="QWU84337.1"/>
    <property type="molecule type" value="Genomic_DNA"/>
</dbReference>
<evidence type="ECO:0000259" key="1">
    <source>
        <dbReference type="Pfam" id="PF08878"/>
    </source>
</evidence>
<protein>
    <submittedName>
        <fullName evidence="2">DUF1837 domain-containing protein</fullName>
    </submittedName>
</protein>
<organism evidence="2 3">
    <name type="scientific">Pseudomonas lijiangensis</name>
    <dbReference type="NCBI Taxonomy" id="2995658"/>
    <lineage>
        <taxon>Bacteria</taxon>
        <taxon>Pseudomonadati</taxon>
        <taxon>Pseudomonadota</taxon>
        <taxon>Gammaproteobacteria</taxon>
        <taxon>Pseudomonadales</taxon>
        <taxon>Pseudomonadaceae</taxon>
        <taxon>Pseudomonas</taxon>
    </lineage>
</organism>
<evidence type="ECO:0000313" key="2">
    <source>
        <dbReference type="EMBL" id="QWU84337.1"/>
    </source>
</evidence>
<proteinExistence type="predicted"/>
<dbReference type="InterPro" id="IPR014976">
    <property type="entry name" value="AbpA_HamA_C"/>
</dbReference>
<feature type="domain" description="Anti-bacteriophage protein A/HamA C-terminal" evidence="1">
    <location>
        <begin position="15"/>
        <end position="293"/>
    </location>
</feature>
<sequence length="296" mass="33856">MTLGVKVSPKFLKMFSHLGKKQCSQGISVLDVFILDIRSNRFIYENLVNELYDIIITYALSNSRLSEYEGSYGGKAFVEARSKLRDYVQNDGELGEILLYSFLESHLQAPKLLSKLEIKTSANDYVKGADGVHLLSLSDNDHKIVFGESKMRKQLLDGISDAFRSIKKFAEGKLAFETTLIDSQLIKTSVTQDEYLALKKILLPTEGNDDMNTDYSFGAFIGYEVAVSNEEKKLPNREYRDLLYERVKQQALDAFENVLNAIDRHELHGYNFYIYIVPFTEIDETRKLLLKRIVEA</sequence>
<keyword evidence="3" id="KW-1185">Reference proteome</keyword>
<accession>A0ABX8HV30</accession>
<gene>
    <name evidence="2" type="ORF">KQP88_06040</name>
</gene>
<reference evidence="3" key="1">
    <citation type="submission" date="2021-06" db="EMBL/GenBank/DDBJ databases">
        <title>Identification of Pseudomonas cichorii causing bacterial leaf black spot of flue-cured tobacco, a new disease in China.</title>
        <authorList>
            <person name="Lu C.-H."/>
        </authorList>
    </citation>
    <scope>NUCLEOTIDE SEQUENCE [LARGE SCALE GENOMIC DNA]</scope>
    <source>
        <strain evidence="3">LJ2</strain>
    </source>
</reference>